<dbReference type="Gene3D" id="3.50.30.30">
    <property type="match status" value="1"/>
</dbReference>
<dbReference type="Gene3D" id="3.40.630.10">
    <property type="entry name" value="Zn peptidases"/>
    <property type="match status" value="1"/>
</dbReference>
<accession>A0ABP6CUV7</accession>
<evidence type="ECO:0008006" key="3">
    <source>
        <dbReference type="Google" id="ProtNLM"/>
    </source>
</evidence>
<sequence>MPDDSGPSTFARRDVLTRGGAALAGLAAGGWLAPPALAAGSAPDWPGAELTGAAARCVDPVQFLPWEQIHVWQQAADDVGLRATGTGSHHRYVDHLAERMEQVGIRDVQADQTPLNRWEPSTWGLDVIGGQDAGPVDVAWYVPYSGSTGPDGVTAPLSAHPRRDTIGIVKVDPWRIPYLLMDLIDWDAPWQPKHHPGYNPAEIYNRPWSGGMSAAKALDDYKKAGALGLVIVLDLPRDVARGQYLPYDGIIRGLPSLIVDRDTGARLMKAAGSGAQVRIRLRAAVTRVTTPNLYGIIPGASDELVMLHSHTDGTNGLEENGPEAILAMAQYLARIPRRHLPRSILVVMATGHMAGTMGTDAFLRRHADGMVARTAAAMSLEHLGARPWLPDANGDYRIAPGYETAICFTSPHPAMINAARRAQLRSKVGDARVMRPFLPDTRLESPSGFWWPGDGEGLWRISALPSLQFITGPAYLLNANMPTMQFVDTHAMRRQAIAFTNAALELANTPRTQLQQRRIDDPSIVLDALRRLGLA</sequence>
<proteinExistence type="predicted"/>
<reference evidence="2" key="1">
    <citation type="journal article" date="2019" name="Int. J. Syst. Evol. Microbiol.">
        <title>The Global Catalogue of Microorganisms (GCM) 10K type strain sequencing project: providing services to taxonomists for standard genome sequencing and annotation.</title>
        <authorList>
            <consortium name="The Broad Institute Genomics Platform"/>
            <consortium name="The Broad Institute Genome Sequencing Center for Infectious Disease"/>
            <person name="Wu L."/>
            <person name="Ma J."/>
        </authorList>
    </citation>
    <scope>NUCLEOTIDE SEQUENCE [LARGE SCALE GENOMIC DNA]</scope>
    <source>
        <strain evidence="2">JCM 6833</strain>
    </source>
</reference>
<name>A0ABP6CUV7_9ACTN</name>
<organism evidence="1 2">
    <name type="scientific">Actinomadura fulvescens</name>
    <dbReference type="NCBI Taxonomy" id="46160"/>
    <lineage>
        <taxon>Bacteria</taxon>
        <taxon>Bacillati</taxon>
        <taxon>Actinomycetota</taxon>
        <taxon>Actinomycetes</taxon>
        <taxon>Streptosporangiales</taxon>
        <taxon>Thermomonosporaceae</taxon>
        <taxon>Actinomadura</taxon>
    </lineage>
</organism>
<dbReference type="InterPro" id="IPR006311">
    <property type="entry name" value="TAT_signal"/>
</dbReference>
<evidence type="ECO:0000313" key="1">
    <source>
        <dbReference type="EMBL" id="GAA2628940.1"/>
    </source>
</evidence>
<dbReference type="PROSITE" id="PS51318">
    <property type="entry name" value="TAT"/>
    <property type="match status" value="1"/>
</dbReference>
<dbReference type="Proteomes" id="UP001501509">
    <property type="component" value="Unassembled WGS sequence"/>
</dbReference>
<dbReference type="RefSeq" id="WP_344547527.1">
    <property type="nucleotide sequence ID" value="NZ_BAAATD010000014.1"/>
</dbReference>
<evidence type="ECO:0000313" key="2">
    <source>
        <dbReference type="Proteomes" id="UP001501509"/>
    </source>
</evidence>
<dbReference type="SUPFAM" id="SSF53187">
    <property type="entry name" value="Zn-dependent exopeptidases"/>
    <property type="match status" value="1"/>
</dbReference>
<gene>
    <name evidence="1" type="ORF">GCM10010411_78000</name>
</gene>
<protein>
    <recommendedName>
        <fullName evidence="3">Peptidase M28 domain-containing protein</fullName>
    </recommendedName>
</protein>
<dbReference type="EMBL" id="BAAATD010000014">
    <property type="protein sequence ID" value="GAA2628940.1"/>
    <property type="molecule type" value="Genomic_DNA"/>
</dbReference>
<comment type="caution">
    <text evidence="1">The sequence shown here is derived from an EMBL/GenBank/DDBJ whole genome shotgun (WGS) entry which is preliminary data.</text>
</comment>
<keyword evidence="2" id="KW-1185">Reference proteome</keyword>